<proteinExistence type="predicted"/>
<keyword evidence="2" id="KW-0812">Transmembrane</keyword>
<gene>
    <name evidence="3" type="ORF">ElyMa_001910200</name>
</gene>
<dbReference type="Proteomes" id="UP000762676">
    <property type="component" value="Unassembled WGS sequence"/>
</dbReference>
<evidence type="ECO:0000313" key="3">
    <source>
        <dbReference type="EMBL" id="GFR63985.1"/>
    </source>
</evidence>
<protein>
    <submittedName>
        <fullName evidence="3">Uncharacterized protein</fullName>
    </submittedName>
</protein>
<reference evidence="3 4" key="1">
    <citation type="journal article" date="2021" name="Elife">
        <title>Chloroplast acquisition without the gene transfer in kleptoplastic sea slugs, Plakobranchus ocellatus.</title>
        <authorList>
            <person name="Maeda T."/>
            <person name="Takahashi S."/>
            <person name="Yoshida T."/>
            <person name="Shimamura S."/>
            <person name="Takaki Y."/>
            <person name="Nagai Y."/>
            <person name="Toyoda A."/>
            <person name="Suzuki Y."/>
            <person name="Arimoto A."/>
            <person name="Ishii H."/>
            <person name="Satoh N."/>
            <person name="Nishiyama T."/>
            <person name="Hasebe M."/>
            <person name="Maruyama T."/>
            <person name="Minagawa J."/>
            <person name="Obokata J."/>
            <person name="Shigenobu S."/>
        </authorList>
    </citation>
    <scope>NUCLEOTIDE SEQUENCE [LARGE SCALE GENOMIC DNA]</scope>
</reference>
<dbReference type="EMBL" id="BMAT01003871">
    <property type="protein sequence ID" value="GFR63985.1"/>
    <property type="molecule type" value="Genomic_DNA"/>
</dbReference>
<name>A0AAV4ETP1_9GAST</name>
<keyword evidence="4" id="KW-1185">Reference proteome</keyword>
<dbReference type="AlphaFoldDB" id="A0AAV4ETP1"/>
<keyword evidence="2" id="KW-0472">Membrane</keyword>
<keyword evidence="2" id="KW-1133">Transmembrane helix</keyword>
<organism evidence="3 4">
    <name type="scientific">Elysia marginata</name>
    <dbReference type="NCBI Taxonomy" id="1093978"/>
    <lineage>
        <taxon>Eukaryota</taxon>
        <taxon>Metazoa</taxon>
        <taxon>Spiralia</taxon>
        <taxon>Lophotrochozoa</taxon>
        <taxon>Mollusca</taxon>
        <taxon>Gastropoda</taxon>
        <taxon>Heterobranchia</taxon>
        <taxon>Euthyneura</taxon>
        <taxon>Panpulmonata</taxon>
        <taxon>Sacoglossa</taxon>
        <taxon>Placobranchoidea</taxon>
        <taxon>Plakobranchidae</taxon>
        <taxon>Elysia</taxon>
    </lineage>
</organism>
<evidence type="ECO:0000256" key="2">
    <source>
        <dbReference type="SAM" id="Phobius"/>
    </source>
</evidence>
<feature type="region of interest" description="Disordered" evidence="1">
    <location>
        <begin position="41"/>
        <end position="73"/>
    </location>
</feature>
<feature type="transmembrane region" description="Helical" evidence="2">
    <location>
        <begin position="77"/>
        <end position="96"/>
    </location>
</feature>
<evidence type="ECO:0000313" key="4">
    <source>
        <dbReference type="Proteomes" id="UP000762676"/>
    </source>
</evidence>
<comment type="caution">
    <text evidence="3">The sequence shown here is derived from an EMBL/GenBank/DDBJ whole genome shotgun (WGS) entry which is preliminary data.</text>
</comment>
<evidence type="ECO:0000256" key="1">
    <source>
        <dbReference type="SAM" id="MobiDB-lite"/>
    </source>
</evidence>
<sequence length="151" mass="16483">MGCVPLIVSDPIYRAMKGQNALVSIEVDTVASEKERNDINPCYRFPHKGQRGGVVSASDSRSGDRRSSSSSSSIRSSNTTVVIVVVVMVVVVLVVIRELRLMTKVVVVEGKDKVLNAVEAQSDAEAASTHYLMRVQPQPQHVFKCSIWRAA</sequence>
<accession>A0AAV4ETP1</accession>